<evidence type="ECO:0000313" key="5">
    <source>
        <dbReference type="EMBL" id="PIR47096.1"/>
    </source>
</evidence>
<dbReference type="PANTHER" id="PTHR10357:SF179">
    <property type="entry name" value="NEUTRAL AND BASIC AMINO ACID TRANSPORT PROTEIN RBAT"/>
    <property type="match status" value="1"/>
</dbReference>
<evidence type="ECO:0000259" key="4">
    <source>
        <dbReference type="SMART" id="SM00642"/>
    </source>
</evidence>
<name>A0A2H0RKZ7_9BACT</name>
<dbReference type="Pfam" id="PF00128">
    <property type="entry name" value="Alpha-amylase"/>
    <property type="match status" value="1"/>
</dbReference>
<accession>A0A2H0RKZ7</accession>
<dbReference type="Gene3D" id="3.20.20.80">
    <property type="entry name" value="Glycosidases"/>
    <property type="match status" value="1"/>
</dbReference>
<evidence type="ECO:0000256" key="1">
    <source>
        <dbReference type="ARBA" id="ARBA00008061"/>
    </source>
</evidence>
<dbReference type="SUPFAM" id="SSF51445">
    <property type="entry name" value="(Trans)glycosidases"/>
    <property type="match status" value="1"/>
</dbReference>
<dbReference type="InterPro" id="IPR056300">
    <property type="entry name" value="SusG-like_C"/>
</dbReference>
<keyword evidence="3" id="KW-0326">Glycosidase</keyword>
<reference evidence="5 6" key="1">
    <citation type="submission" date="2017-09" db="EMBL/GenBank/DDBJ databases">
        <title>Depth-based differentiation of microbial function through sediment-hosted aquifers and enrichment of novel symbionts in the deep terrestrial subsurface.</title>
        <authorList>
            <person name="Probst A.J."/>
            <person name="Ladd B."/>
            <person name="Jarett J.K."/>
            <person name="Geller-Mcgrath D.E."/>
            <person name="Sieber C.M."/>
            <person name="Emerson J.B."/>
            <person name="Anantharaman K."/>
            <person name="Thomas B.C."/>
            <person name="Malmstrom R."/>
            <person name="Stieglmeier M."/>
            <person name="Klingl A."/>
            <person name="Woyke T."/>
            <person name="Ryan C.M."/>
            <person name="Banfield J.F."/>
        </authorList>
    </citation>
    <scope>NUCLEOTIDE SEQUENCE [LARGE SCALE GENOMIC DNA]</scope>
    <source>
        <strain evidence="5">CG10_big_fil_rev_8_21_14_0_10_45_14</strain>
    </source>
</reference>
<dbReference type="SMART" id="SM00642">
    <property type="entry name" value="Aamy"/>
    <property type="match status" value="1"/>
</dbReference>
<dbReference type="SUPFAM" id="SSF51011">
    <property type="entry name" value="Glycosyl hydrolase domain"/>
    <property type="match status" value="1"/>
</dbReference>
<keyword evidence="2" id="KW-0378">Hydrolase</keyword>
<dbReference type="AlphaFoldDB" id="A0A2H0RKZ7"/>
<dbReference type="FunFam" id="3.90.400.10:FF:000002">
    <property type="entry name" value="Sucrose isomerase"/>
    <property type="match status" value="1"/>
</dbReference>
<dbReference type="EMBL" id="PCYL01000007">
    <property type="protein sequence ID" value="PIR47096.1"/>
    <property type="molecule type" value="Genomic_DNA"/>
</dbReference>
<dbReference type="PANTHER" id="PTHR10357">
    <property type="entry name" value="ALPHA-AMYLASE FAMILY MEMBER"/>
    <property type="match status" value="1"/>
</dbReference>
<comment type="similarity">
    <text evidence="1">Belongs to the glycosyl hydrolase 13 family.</text>
</comment>
<dbReference type="GO" id="GO:0009313">
    <property type="term" value="P:oligosaccharide catabolic process"/>
    <property type="evidence" value="ECO:0007669"/>
    <property type="project" value="TreeGrafter"/>
</dbReference>
<dbReference type="GO" id="GO:0004556">
    <property type="term" value="F:alpha-amylase activity"/>
    <property type="evidence" value="ECO:0007669"/>
    <property type="project" value="TreeGrafter"/>
</dbReference>
<dbReference type="InterPro" id="IPR045857">
    <property type="entry name" value="O16G_dom_2"/>
</dbReference>
<proteinExistence type="inferred from homology"/>
<dbReference type="Gene3D" id="3.90.400.10">
    <property type="entry name" value="Oligo-1,6-glucosidase, Domain 2"/>
    <property type="match status" value="1"/>
</dbReference>
<protein>
    <submittedName>
        <fullName evidence="5">Alpha-amylase</fullName>
    </submittedName>
</protein>
<feature type="domain" description="Glycosyl hydrolase family 13 catalytic" evidence="4">
    <location>
        <begin position="15"/>
        <end position="392"/>
    </location>
</feature>
<sequence length="533" mass="62086">MDIKDSWSRRAVVYQIYPRSFRDSDGDGVGDLQGIIDKLDYLNDGTEDSLGVETIWLSPVYRSPMRDFGYDISDYCDIDPVFGDLLTFDKLVRETKKRDIHIMMDFVPNHTSDQHPWFVESRKSKKSKRRDWYVWADPKDDGSPPNNWLSVFGGSAWTLDEKTNQYYLHHFLKEQPDLNWRNPAVKEAMFDVLRFWIKRGVSGFRTDAIYHLVEDREMRDDPPNQNYVAGRDDGYEEFVHEFTQGREELFHILEEMCYVLAEKGDKFMVTEAYLDIPGMDKVYHACKNGRIAPLNFNLMMIEWGAAQYREFIDRFEATLAPNEWPNYVIGNHDRKRVVSRVGSEHARLLAILQLTLRGMPFIYYGEEIGMRDGEIPEEKRKDIAGVNRDGARTPMQWDNSPNSGFCEDGVSPWLPLSEDWHRKNVEIEESDPHSILSLYTKLIWHRKKSPALLSGSYRSIESGNGYVFAYLRECKEETLLVILNFDDHDQRVHIDFPKSKVVASTHQNKPGMSIDTTDYALHPYEGLVLSTRI</sequence>
<evidence type="ECO:0000256" key="2">
    <source>
        <dbReference type="ARBA" id="ARBA00022801"/>
    </source>
</evidence>
<dbReference type="InterPro" id="IPR013780">
    <property type="entry name" value="Glyco_hydro_b"/>
</dbReference>
<evidence type="ECO:0000313" key="6">
    <source>
        <dbReference type="Proteomes" id="UP000230833"/>
    </source>
</evidence>
<dbReference type="Gene3D" id="2.60.40.1180">
    <property type="entry name" value="Golgi alpha-mannosidase II"/>
    <property type="match status" value="1"/>
</dbReference>
<dbReference type="Pfam" id="PF23915">
    <property type="entry name" value="SusG_C"/>
    <property type="match status" value="1"/>
</dbReference>
<dbReference type="InterPro" id="IPR017853">
    <property type="entry name" value="GH"/>
</dbReference>
<evidence type="ECO:0000256" key="3">
    <source>
        <dbReference type="ARBA" id="ARBA00023295"/>
    </source>
</evidence>
<gene>
    <name evidence="5" type="ORF">COV07_00815</name>
</gene>
<organism evidence="5 6">
    <name type="scientific">Candidatus Vogelbacteria bacterium CG10_big_fil_rev_8_21_14_0_10_45_14</name>
    <dbReference type="NCBI Taxonomy" id="1975042"/>
    <lineage>
        <taxon>Bacteria</taxon>
        <taxon>Candidatus Vogeliibacteriota</taxon>
    </lineage>
</organism>
<comment type="caution">
    <text evidence="5">The sequence shown here is derived from an EMBL/GenBank/DDBJ whole genome shotgun (WGS) entry which is preliminary data.</text>
</comment>
<dbReference type="InterPro" id="IPR006047">
    <property type="entry name" value="GH13_cat_dom"/>
</dbReference>
<dbReference type="Proteomes" id="UP000230833">
    <property type="component" value="Unassembled WGS sequence"/>
</dbReference>